<evidence type="ECO:0000259" key="1">
    <source>
        <dbReference type="PROSITE" id="PS51192"/>
    </source>
</evidence>
<evidence type="ECO:0000313" key="3">
    <source>
        <dbReference type="Proteomes" id="UP000070160"/>
    </source>
</evidence>
<feature type="non-terminal residue" evidence="2">
    <location>
        <position position="83"/>
    </location>
</feature>
<feature type="domain" description="Helicase ATP-binding" evidence="1">
    <location>
        <begin position="1"/>
        <end position="83"/>
    </location>
</feature>
<dbReference type="PATRIC" id="fig|1588748.3.peg.854"/>
<dbReference type="PROSITE" id="PS51192">
    <property type="entry name" value="HELICASE_ATP_BIND_1"/>
    <property type="match status" value="1"/>
</dbReference>
<dbReference type="STRING" id="1588748.HMPREF3182_00889"/>
<dbReference type="Pfam" id="PF00176">
    <property type="entry name" value="SNF2-rel_dom"/>
    <property type="match status" value="1"/>
</dbReference>
<dbReference type="Gene3D" id="3.40.50.10810">
    <property type="entry name" value="Tandem AAA-ATPase domain"/>
    <property type="match status" value="1"/>
</dbReference>
<proteinExistence type="predicted"/>
<evidence type="ECO:0000313" key="2">
    <source>
        <dbReference type="EMBL" id="KXB91067.1"/>
    </source>
</evidence>
<name>A0A134CG55_9FIRM</name>
<dbReference type="AlphaFoldDB" id="A0A134CG55"/>
<sequence length="83" mass="9498">MGLGKSVITLTAIKKLMLDSFEVSRTLVIAPLRVASTTWPEEIRKWEHLKHLTYSVVTGGEKKRLQALRTPVHIYIINRENVD</sequence>
<gene>
    <name evidence="2" type="ORF">HMPREF3182_00889</name>
</gene>
<dbReference type="InterPro" id="IPR014001">
    <property type="entry name" value="Helicase_ATP-bd"/>
</dbReference>
<keyword evidence="3" id="KW-1185">Reference proteome</keyword>
<dbReference type="SUPFAM" id="SSF52540">
    <property type="entry name" value="P-loop containing nucleoside triphosphate hydrolases"/>
    <property type="match status" value="1"/>
</dbReference>
<protein>
    <recommendedName>
        <fullName evidence="1">Helicase ATP-binding domain-containing protein</fullName>
    </recommendedName>
</protein>
<reference evidence="3" key="1">
    <citation type="submission" date="2016-01" db="EMBL/GenBank/DDBJ databases">
        <authorList>
            <person name="Mitreva M."/>
            <person name="Pepin K.H."/>
            <person name="Mihindukulasuriya K.A."/>
            <person name="Fulton R."/>
            <person name="Fronick C."/>
            <person name="O'Laughlin M."/>
            <person name="Miner T."/>
            <person name="Herter B."/>
            <person name="Rosa B.A."/>
            <person name="Cordes M."/>
            <person name="Tomlinson C."/>
            <person name="Wollam A."/>
            <person name="Palsikar V.B."/>
            <person name="Mardis E.R."/>
            <person name="Wilson R.K."/>
        </authorList>
    </citation>
    <scope>NUCLEOTIDE SEQUENCE [LARGE SCALE GENOMIC DNA]</scope>
    <source>
        <strain evidence="3">KA00182</strain>
    </source>
</reference>
<dbReference type="InterPro" id="IPR027417">
    <property type="entry name" value="P-loop_NTPase"/>
</dbReference>
<organism evidence="2 3">
    <name type="scientific">Megasphaera hutchinsoni</name>
    <dbReference type="NCBI Taxonomy" id="1588748"/>
    <lineage>
        <taxon>Bacteria</taxon>
        <taxon>Bacillati</taxon>
        <taxon>Bacillota</taxon>
        <taxon>Negativicutes</taxon>
        <taxon>Veillonellales</taxon>
        <taxon>Veillonellaceae</taxon>
        <taxon>Megasphaera</taxon>
    </lineage>
</organism>
<dbReference type="GO" id="GO:0005524">
    <property type="term" value="F:ATP binding"/>
    <property type="evidence" value="ECO:0007669"/>
    <property type="project" value="InterPro"/>
</dbReference>
<dbReference type="EMBL" id="LSDT01000042">
    <property type="protein sequence ID" value="KXB91067.1"/>
    <property type="molecule type" value="Genomic_DNA"/>
</dbReference>
<dbReference type="Proteomes" id="UP000070160">
    <property type="component" value="Unassembled WGS sequence"/>
</dbReference>
<accession>A0A134CG55</accession>
<comment type="caution">
    <text evidence="2">The sequence shown here is derived from an EMBL/GenBank/DDBJ whole genome shotgun (WGS) entry which is preliminary data.</text>
</comment>
<dbReference type="RefSeq" id="WP_235808647.1">
    <property type="nucleotide sequence ID" value="NZ_KQ960952.1"/>
</dbReference>
<dbReference type="InterPro" id="IPR038718">
    <property type="entry name" value="SNF2-like_sf"/>
</dbReference>
<dbReference type="InterPro" id="IPR000330">
    <property type="entry name" value="SNF2_N"/>
</dbReference>